<dbReference type="CDD" id="cd05259">
    <property type="entry name" value="PCBER_SDR_a"/>
    <property type="match status" value="1"/>
</dbReference>
<dbReference type="PANTHER" id="PTHR47706:SF9">
    <property type="entry name" value="NMRA-LIKE DOMAIN-CONTAINING PROTEIN-RELATED"/>
    <property type="match status" value="1"/>
</dbReference>
<reference evidence="4" key="1">
    <citation type="journal article" date="2020" name="Stud. Mycol.">
        <title>101 Dothideomycetes genomes: a test case for predicting lifestyles and emergence of pathogens.</title>
        <authorList>
            <person name="Haridas S."/>
            <person name="Albert R."/>
            <person name="Binder M."/>
            <person name="Bloem J."/>
            <person name="Labutti K."/>
            <person name="Salamov A."/>
            <person name="Andreopoulos B."/>
            <person name="Baker S."/>
            <person name="Barry K."/>
            <person name="Bills G."/>
            <person name="Bluhm B."/>
            <person name="Cannon C."/>
            <person name="Castanera R."/>
            <person name="Culley D."/>
            <person name="Daum C."/>
            <person name="Ezra D."/>
            <person name="Gonzalez J."/>
            <person name="Henrissat B."/>
            <person name="Kuo A."/>
            <person name="Liang C."/>
            <person name="Lipzen A."/>
            <person name="Lutzoni F."/>
            <person name="Magnuson J."/>
            <person name="Mondo S."/>
            <person name="Nolan M."/>
            <person name="Ohm R."/>
            <person name="Pangilinan J."/>
            <person name="Park H.-J."/>
            <person name="Ramirez L."/>
            <person name="Alfaro M."/>
            <person name="Sun H."/>
            <person name="Tritt A."/>
            <person name="Yoshinaga Y."/>
            <person name="Zwiers L.-H."/>
            <person name="Turgeon B."/>
            <person name="Goodwin S."/>
            <person name="Spatafora J."/>
            <person name="Crous P."/>
            <person name="Grigoriev I."/>
        </authorList>
    </citation>
    <scope>NUCLEOTIDE SEQUENCE</scope>
    <source>
        <strain evidence="4">CBS 269.34</strain>
    </source>
</reference>
<keyword evidence="2" id="KW-0560">Oxidoreductase</keyword>
<sequence>MSSIKNVILIGAGGNLGPAILEQLIASSFNITVLSRKESTSTFPSGVKVIKADYSDVSALVAAFKGQDAVVATLAAPALGDQPKFIDAAIAAGVKRFIPSEFGSDTASAALRKAVPAFEGKKAIVDYLKTKEKEISWSAVITGAFFDWGVKVGFLGPNLQTKTADVIDNGTAPFTATNLATIGKAVVSILQHEAETKNQYVYISSFNTSQAEVVSLVEKLSGDKYPTTNSKSSDLYAEGAKKRAAGDHSGTYDQIKAALAGEGGLGDHAAAGLWNDRLGLEKEDAETTIKKILGKA</sequence>
<dbReference type="InterPro" id="IPR036291">
    <property type="entry name" value="NAD(P)-bd_dom_sf"/>
</dbReference>
<dbReference type="OrthoDB" id="9984533at2759"/>
<name>A0A6A6R7C3_9PEZI</name>
<accession>A0A6A6R7C3</accession>
<dbReference type="Gene3D" id="3.40.50.720">
    <property type="entry name" value="NAD(P)-binding Rossmann-like Domain"/>
    <property type="match status" value="1"/>
</dbReference>
<evidence type="ECO:0000256" key="2">
    <source>
        <dbReference type="ARBA" id="ARBA00023002"/>
    </source>
</evidence>
<dbReference type="EMBL" id="MU004184">
    <property type="protein sequence ID" value="KAF2499643.1"/>
    <property type="molecule type" value="Genomic_DNA"/>
</dbReference>
<keyword evidence="1" id="KW-0521">NADP</keyword>
<evidence type="ECO:0000256" key="1">
    <source>
        <dbReference type="ARBA" id="ARBA00022857"/>
    </source>
</evidence>
<keyword evidence="5" id="KW-1185">Reference proteome</keyword>
<evidence type="ECO:0000313" key="4">
    <source>
        <dbReference type="EMBL" id="KAF2499643.1"/>
    </source>
</evidence>
<dbReference type="InterPro" id="IPR008030">
    <property type="entry name" value="NmrA-like"/>
</dbReference>
<dbReference type="Gene3D" id="3.90.25.10">
    <property type="entry name" value="UDP-galactose 4-epimerase, domain 1"/>
    <property type="match status" value="1"/>
</dbReference>
<gene>
    <name evidence="4" type="ORF">BU16DRAFT_480491</name>
</gene>
<dbReference type="GO" id="GO:0016491">
    <property type="term" value="F:oxidoreductase activity"/>
    <property type="evidence" value="ECO:0007669"/>
    <property type="project" value="UniProtKB-KW"/>
</dbReference>
<dbReference type="InterPro" id="IPR051609">
    <property type="entry name" value="NmrA/Isoflavone_reductase-like"/>
</dbReference>
<dbReference type="PANTHER" id="PTHR47706">
    <property type="entry name" value="NMRA-LIKE FAMILY PROTEIN"/>
    <property type="match status" value="1"/>
</dbReference>
<feature type="domain" description="NmrA-like" evidence="3">
    <location>
        <begin position="5"/>
        <end position="224"/>
    </location>
</feature>
<organism evidence="4 5">
    <name type="scientific">Lophium mytilinum</name>
    <dbReference type="NCBI Taxonomy" id="390894"/>
    <lineage>
        <taxon>Eukaryota</taxon>
        <taxon>Fungi</taxon>
        <taxon>Dikarya</taxon>
        <taxon>Ascomycota</taxon>
        <taxon>Pezizomycotina</taxon>
        <taxon>Dothideomycetes</taxon>
        <taxon>Pleosporomycetidae</taxon>
        <taxon>Mytilinidiales</taxon>
        <taxon>Mytilinidiaceae</taxon>
        <taxon>Lophium</taxon>
    </lineage>
</organism>
<evidence type="ECO:0000259" key="3">
    <source>
        <dbReference type="Pfam" id="PF05368"/>
    </source>
</evidence>
<dbReference type="Proteomes" id="UP000799750">
    <property type="component" value="Unassembled WGS sequence"/>
</dbReference>
<dbReference type="AlphaFoldDB" id="A0A6A6R7C3"/>
<dbReference type="InterPro" id="IPR045312">
    <property type="entry name" value="PCBER-like"/>
</dbReference>
<dbReference type="Pfam" id="PF05368">
    <property type="entry name" value="NmrA"/>
    <property type="match status" value="1"/>
</dbReference>
<evidence type="ECO:0000313" key="5">
    <source>
        <dbReference type="Proteomes" id="UP000799750"/>
    </source>
</evidence>
<protein>
    <submittedName>
        <fullName evidence="4">Isoflavone reductase</fullName>
    </submittedName>
</protein>
<proteinExistence type="predicted"/>
<dbReference type="SUPFAM" id="SSF51735">
    <property type="entry name" value="NAD(P)-binding Rossmann-fold domains"/>
    <property type="match status" value="1"/>
</dbReference>